<dbReference type="Gene3D" id="3.20.20.70">
    <property type="entry name" value="Aldolase class I"/>
    <property type="match status" value="1"/>
</dbReference>
<dbReference type="SUPFAM" id="SSF51366">
    <property type="entry name" value="Ribulose-phoshate binding barrel"/>
    <property type="match status" value="1"/>
</dbReference>
<dbReference type="AlphaFoldDB" id="A0A2P8E8J3"/>
<dbReference type="EC" id="4.1.1.23" evidence="7"/>
<dbReference type="PANTHER" id="PTHR43375:SF1">
    <property type="entry name" value="OROTIDINE 5'-PHOSPHATE DECARBOXYLASE"/>
    <property type="match status" value="1"/>
</dbReference>
<evidence type="ECO:0000256" key="6">
    <source>
        <dbReference type="ARBA" id="ARBA00049157"/>
    </source>
</evidence>
<comment type="caution">
    <text evidence="9">The sequence shown here is derived from an EMBL/GenBank/DDBJ whole genome shotgun (WGS) entry which is preliminary data.</text>
</comment>
<protein>
    <recommendedName>
        <fullName evidence="7">Orotidine 5'-phosphate decarboxylase</fullName>
        <ecNumber evidence="7">4.1.1.23</ecNumber>
    </recommendedName>
    <alternativeName>
        <fullName evidence="7">OMP decarboxylase</fullName>
        <shortName evidence="7">OMPDCase</shortName>
        <shortName evidence="7">OMPdecase</shortName>
    </alternativeName>
</protein>
<dbReference type="CDD" id="cd04725">
    <property type="entry name" value="OMP_decarboxylase_like"/>
    <property type="match status" value="1"/>
</dbReference>
<dbReference type="PANTHER" id="PTHR43375">
    <property type="entry name" value="OROTIDINE 5'-PHOSPHATE DECARBOXYLASE"/>
    <property type="match status" value="1"/>
</dbReference>
<proteinExistence type="inferred from homology"/>
<dbReference type="InterPro" id="IPR013785">
    <property type="entry name" value="Aldolase_TIM"/>
</dbReference>
<evidence type="ECO:0000256" key="3">
    <source>
        <dbReference type="ARBA" id="ARBA00022793"/>
    </source>
</evidence>
<accession>A0A2P8E8J3</accession>
<evidence type="ECO:0000259" key="8">
    <source>
        <dbReference type="SMART" id="SM00934"/>
    </source>
</evidence>
<evidence type="ECO:0000256" key="2">
    <source>
        <dbReference type="ARBA" id="ARBA00008847"/>
    </source>
</evidence>
<reference evidence="9 10" key="1">
    <citation type="submission" date="2018-03" db="EMBL/GenBank/DDBJ databases">
        <title>Genomic Encyclopedia of Archaeal and Bacterial Type Strains, Phase II (KMG-II): from individual species to whole genera.</title>
        <authorList>
            <person name="Goeker M."/>
        </authorList>
    </citation>
    <scope>NUCLEOTIDE SEQUENCE [LARGE SCALE GENOMIC DNA]</scope>
    <source>
        <strain evidence="9 10">DSM 28057</strain>
    </source>
</reference>
<dbReference type="InterPro" id="IPR011060">
    <property type="entry name" value="RibuloseP-bd_barrel"/>
</dbReference>
<dbReference type="Proteomes" id="UP000240708">
    <property type="component" value="Unassembled WGS sequence"/>
</dbReference>
<name>A0A2P8E8J3_9BACT</name>
<dbReference type="SMART" id="SM00934">
    <property type="entry name" value="OMPdecase"/>
    <property type="match status" value="1"/>
</dbReference>
<sequence>MNRKQLFEQIQNKSSFLCVGLDTDLSKIPGHLLKEKDPVFEFNKQIIDATADFAVSYKPNIAFYEALGPKGWESLQKTLEYIPKEIFTIADAKRGDIGNTSSLYAKAFFETMNFDSITVAPYMGVDSVKPFLEFEGKWVILLALTSNEGSKDFQLFSSKEGKPLFQEVLEKSNLWGSPENMMYVVGATRGEKIAEVRKIVPNHFFLVPGVGAQGGSLEEVAKFGMNKDCGLLVNSSRGIIYAGNDRNFAQAAKGEARKLKEEMKVLLERYL</sequence>
<dbReference type="InterPro" id="IPR011995">
    <property type="entry name" value="OMPdecase_type-2"/>
</dbReference>
<feature type="domain" description="Orotidine 5'-phosphate decarboxylase" evidence="8">
    <location>
        <begin position="16"/>
        <end position="252"/>
    </location>
</feature>
<dbReference type="HAMAP" id="MF_01215">
    <property type="entry name" value="OMPdecase_type2"/>
    <property type="match status" value="1"/>
</dbReference>
<evidence type="ECO:0000256" key="7">
    <source>
        <dbReference type="HAMAP-Rule" id="MF_01215"/>
    </source>
</evidence>
<evidence type="ECO:0000313" key="9">
    <source>
        <dbReference type="EMBL" id="PSL05738.1"/>
    </source>
</evidence>
<evidence type="ECO:0000313" key="10">
    <source>
        <dbReference type="Proteomes" id="UP000240708"/>
    </source>
</evidence>
<gene>
    <name evidence="7" type="primary">pyrF</name>
    <name evidence="9" type="ORF">CLV48_103253</name>
</gene>
<dbReference type="GO" id="GO:0004590">
    <property type="term" value="F:orotidine-5'-phosphate decarboxylase activity"/>
    <property type="evidence" value="ECO:0007669"/>
    <property type="project" value="UniProtKB-UniRule"/>
</dbReference>
<dbReference type="RefSeq" id="WP_106566783.1">
    <property type="nucleotide sequence ID" value="NZ_JAUVYL010000005.1"/>
</dbReference>
<evidence type="ECO:0000256" key="4">
    <source>
        <dbReference type="ARBA" id="ARBA00022975"/>
    </source>
</evidence>
<evidence type="ECO:0000256" key="5">
    <source>
        <dbReference type="ARBA" id="ARBA00023239"/>
    </source>
</evidence>
<comment type="pathway">
    <text evidence="1 7">Pyrimidine metabolism; UMP biosynthesis via de novo pathway; UMP from orotate: step 2/2.</text>
</comment>
<dbReference type="UniPathway" id="UPA00070">
    <property type="reaction ID" value="UER00120"/>
</dbReference>
<keyword evidence="5 7" id="KW-0456">Lyase</keyword>
<comment type="similarity">
    <text evidence="2 7">Belongs to the OMP decarboxylase family. Type 2 subfamily.</text>
</comment>
<dbReference type="EMBL" id="PYGF01000003">
    <property type="protein sequence ID" value="PSL05738.1"/>
    <property type="molecule type" value="Genomic_DNA"/>
</dbReference>
<dbReference type="InterPro" id="IPR001754">
    <property type="entry name" value="OMPdeCOase_dom"/>
</dbReference>
<dbReference type="FunFam" id="3.20.20.70:FF:000157">
    <property type="entry name" value="Orotidine 5'-phosphate decarboxylase"/>
    <property type="match status" value="1"/>
</dbReference>
<evidence type="ECO:0000256" key="1">
    <source>
        <dbReference type="ARBA" id="ARBA00004861"/>
    </source>
</evidence>
<keyword evidence="3 7" id="KW-0210">Decarboxylase</keyword>
<dbReference type="GO" id="GO:0044205">
    <property type="term" value="P:'de novo' UMP biosynthetic process"/>
    <property type="evidence" value="ECO:0007669"/>
    <property type="project" value="UniProtKB-UniRule"/>
</dbReference>
<organism evidence="9 10">
    <name type="scientific">Cecembia rubra</name>
    <dbReference type="NCBI Taxonomy" id="1485585"/>
    <lineage>
        <taxon>Bacteria</taxon>
        <taxon>Pseudomonadati</taxon>
        <taxon>Bacteroidota</taxon>
        <taxon>Cytophagia</taxon>
        <taxon>Cytophagales</taxon>
        <taxon>Cyclobacteriaceae</taxon>
        <taxon>Cecembia</taxon>
    </lineage>
</organism>
<keyword evidence="10" id="KW-1185">Reference proteome</keyword>
<dbReference type="OrthoDB" id="9808470at2"/>
<dbReference type="Pfam" id="PF00215">
    <property type="entry name" value="OMPdecase"/>
    <property type="match status" value="1"/>
</dbReference>
<keyword evidence="4 7" id="KW-0665">Pyrimidine biosynthesis</keyword>
<dbReference type="GO" id="GO:0006207">
    <property type="term" value="P:'de novo' pyrimidine nucleobase biosynthetic process"/>
    <property type="evidence" value="ECO:0007669"/>
    <property type="project" value="InterPro"/>
</dbReference>
<dbReference type="NCBIfam" id="TIGR02127">
    <property type="entry name" value="pyrF_sub2"/>
    <property type="match status" value="1"/>
</dbReference>
<comment type="catalytic activity">
    <reaction evidence="6 7">
        <text>orotidine 5'-phosphate + H(+) = UMP + CO2</text>
        <dbReference type="Rhea" id="RHEA:11596"/>
        <dbReference type="ChEBI" id="CHEBI:15378"/>
        <dbReference type="ChEBI" id="CHEBI:16526"/>
        <dbReference type="ChEBI" id="CHEBI:57538"/>
        <dbReference type="ChEBI" id="CHEBI:57865"/>
        <dbReference type="EC" id="4.1.1.23"/>
    </reaction>
</comment>
<feature type="active site" description="Proton donor" evidence="7">
    <location>
        <position position="93"/>
    </location>
</feature>